<keyword evidence="4" id="KW-0121">Carboxypeptidase</keyword>
<dbReference type="GO" id="GO:0071555">
    <property type="term" value="P:cell wall organization"/>
    <property type="evidence" value="ECO:0007669"/>
    <property type="project" value="UniProtKB-KW"/>
</dbReference>
<dbReference type="GO" id="GO:0006508">
    <property type="term" value="P:proteolysis"/>
    <property type="evidence" value="ECO:0007669"/>
    <property type="project" value="UniProtKB-KW"/>
</dbReference>
<keyword evidence="12 18" id="KW-1133">Transmembrane helix</keyword>
<evidence type="ECO:0000256" key="12">
    <source>
        <dbReference type="ARBA" id="ARBA00022989"/>
    </source>
</evidence>
<evidence type="ECO:0000256" key="4">
    <source>
        <dbReference type="ARBA" id="ARBA00022645"/>
    </source>
</evidence>
<dbReference type="GO" id="GO:0008955">
    <property type="term" value="F:peptidoglycan glycosyltransferase activity"/>
    <property type="evidence" value="ECO:0007669"/>
    <property type="project" value="UniProtKB-EC"/>
</dbReference>
<keyword evidence="13 18" id="KW-0472">Membrane</keyword>
<feature type="domain" description="Glycosyl transferase family 51" evidence="20">
    <location>
        <begin position="79"/>
        <end position="248"/>
    </location>
</feature>
<dbReference type="Proteomes" id="UP000005990">
    <property type="component" value="Unassembled WGS sequence"/>
</dbReference>
<comment type="catalytic activity">
    <reaction evidence="16">
        <text>Preferential cleavage: (Ac)2-L-Lys-D-Ala-|-D-Ala. Also transpeptidation of peptidyl-alanyl moieties that are N-acyl substituents of D-alanine.</text>
        <dbReference type="EC" id="3.4.16.4"/>
    </reaction>
</comment>
<dbReference type="eggNOG" id="COG0744">
    <property type="taxonomic scope" value="Bacteria"/>
</dbReference>
<comment type="catalytic activity">
    <reaction evidence="17">
        <text>[GlcNAc-(1-&gt;4)-Mur2Ac(oyl-L-Ala-gamma-D-Glu-L-Lys-D-Ala-D-Ala)](n)-di-trans,octa-cis-undecaprenyl diphosphate + beta-D-GlcNAc-(1-&gt;4)-Mur2Ac(oyl-L-Ala-gamma-D-Glu-L-Lys-D-Ala-D-Ala)-di-trans,octa-cis-undecaprenyl diphosphate = [GlcNAc-(1-&gt;4)-Mur2Ac(oyl-L-Ala-gamma-D-Glu-L-Lys-D-Ala-D-Ala)](n+1)-di-trans,octa-cis-undecaprenyl diphosphate + di-trans,octa-cis-undecaprenyl diphosphate + H(+)</text>
        <dbReference type="Rhea" id="RHEA:23708"/>
        <dbReference type="Rhea" id="RHEA-COMP:9602"/>
        <dbReference type="Rhea" id="RHEA-COMP:9603"/>
        <dbReference type="ChEBI" id="CHEBI:15378"/>
        <dbReference type="ChEBI" id="CHEBI:58405"/>
        <dbReference type="ChEBI" id="CHEBI:60033"/>
        <dbReference type="ChEBI" id="CHEBI:78435"/>
        <dbReference type="EC" id="2.4.99.28"/>
    </reaction>
</comment>
<dbReference type="OrthoDB" id="9766909at2"/>
<evidence type="ECO:0000256" key="2">
    <source>
        <dbReference type="ARBA" id="ARBA00007739"/>
    </source>
</evidence>
<dbReference type="InterPro" id="IPR050396">
    <property type="entry name" value="Glycosyltr_51/Transpeptidase"/>
</dbReference>
<dbReference type="GO" id="GO:0009252">
    <property type="term" value="P:peptidoglycan biosynthetic process"/>
    <property type="evidence" value="ECO:0007669"/>
    <property type="project" value="UniProtKB-KW"/>
</dbReference>
<keyword evidence="3" id="KW-1003">Cell membrane</keyword>
<dbReference type="FunFam" id="1.10.3810.10:FF:000001">
    <property type="entry name" value="Penicillin-binding protein 1A"/>
    <property type="match status" value="1"/>
</dbReference>
<keyword evidence="11" id="KW-0573">Peptidoglycan synthesis</keyword>
<feature type="transmembrane region" description="Helical" evidence="18">
    <location>
        <begin position="32"/>
        <end position="52"/>
    </location>
</feature>
<evidence type="ECO:0000256" key="17">
    <source>
        <dbReference type="ARBA" id="ARBA00049902"/>
    </source>
</evidence>
<dbReference type="InterPro" id="IPR036950">
    <property type="entry name" value="PBP_transglycosylase"/>
</dbReference>
<sequence length="709" mass="78943">MQSNHKWRQAFTNSNFWQSFKTLWHYYRGWKVLIFAGMLLALILSSYMVLLAKTTDVSTLQEALKAQTVIYADDDTEAGKLNSQKGSYITLDQIAQPMRETLIATEDRRFYEHNGFDTLGIGRAFVRLLINRNTSGGGGSTLTQQLAKNAFLSQDQTLQRKLKELFLAMEIEKVYDKDQILEMYLNHAYFGNGVWGVEDASQKYFGHSASSLDWDEAAVLTGILKGPSIFNPIDDYEAAMDRRNVVLGLLDDQDLLTQEEVGYYQGQAINLLDNYYAVDEYAYPYYFDAVIDEAIAKADIPETDLFSKGYRIYTNMNVAYQSALDQAYDNDWMFPQDQGDQALVQSASVVITPKTGGVAAIYGGRGQYTYRGFNRATDMRRAPGSTIKPLAIYSLALENGYNVHSQVPDVVQAYGPDNYAPENYDRQTDPSGQVPLYYALAQSKNTSAVYLLDHLGIGQSVKKLKQFGLTIPQSDQNLTMALGALSKGVTVEEMASAYAAFANKGVRTDSFFIRRIEDANGKVVYSNEKPSKHMAMTANVAADMTSMMLETYGANGTAYGAGPSNGQIAGKTGSTEVSQDNMQTRDKWMIGYTPDFVIASWVGLDQEEEGQSLDDLMPSGMGSFFNQATTNLMAASPQTAFTVSPASQMTVDTNDVSDISLQDSTSQWLDQAQSWWRNEGSQYVDQAKEWGQSAWSQVQSFFENIQLPF</sequence>
<dbReference type="PANTHER" id="PTHR32282">
    <property type="entry name" value="BINDING PROTEIN TRANSPEPTIDASE, PUTATIVE-RELATED"/>
    <property type="match status" value="1"/>
</dbReference>
<evidence type="ECO:0000259" key="20">
    <source>
        <dbReference type="Pfam" id="PF00912"/>
    </source>
</evidence>
<evidence type="ECO:0000256" key="5">
    <source>
        <dbReference type="ARBA" id="ARBA00022670"/>
    </source>
</evidence>
<comment type="similarity">
    <text evidence="1">In the C-terminal section; belongs to the transpeptidase family.</text>
</comment>
<dbReference type="SUPFAM" id="SSF56601">
    <property type="entry name" value="beta-lactamase/transpeptidase-like"/>
    <property type="match status" value="1"/>
</dbReference>
<dbReference type="RefSeq" id="WP_006418650.1">
    <property type="nucleotide sequence ID" value="NZ_AENN01000016.1"/>
</dbReference>
<dbReference type="AlphaFoldDB" id="E4KQ85"/>
<dbReference type="STRING" id="908337.HMPREF9257_1685"/>
<evidence type="ECO:0000256" key="16">
    <source>
        <dbReference type="ARBA" id="ARBA00034000"/>
    </source>
</evidence>
<protein>
    <submittedName>
        <fullName evidence="21">Penicillin-binding protein, 1A family</fullName>
    </submittedName>
</protein>
<comment type="similarity">
    <text evidence="2">In the N-terminal section; belongs to the glycosyltransferase 51 family.</text>
</comment>
<keyword evidence="5" id="KW-0645">Protease</keyword>
<name>E4KQ85_9LACT</name>
<accession>E4KQ85</accession>
<keyword evidence="9" id="KW-0378">Hydrolase</keyword>
<evidence type="ECO:0000256" key="6">
    <source>
        <dbReference type="ARBA" id="ARBA00022676"/>
    </source>
</evidence>
<evidence type="ECO:0000256" key="10">
    <source>
        <dbReference type="ARBA" id="ARBA00022960"/>
    </source>
</evidence>
<reference evidence="21 22" key="1">
    <citation type="submission" date="2010-10" db="EMBL/GenBank/DDBJ databases">
        <authorList>
            <person name="Durkin A.S."/>
            <person name="Madupu R."/>
            <person name="Torralba M."/>
            <person name="Gillis M."/>
            <person name="Methe B."/>
            <person name="Sutton G."/>
            <person name="Nelson K.E."/>
        </authorList>
    </citation>
    <scope>NUCLEOTIDE SEQUENCE [LARGE SCALE GENOMIC DNA]</scope>
    <source>
        <strain evidence="21 22">ACS-139-V-Col8</strain>
    </source>
</reference>
<dbReference type="InterPro" id="IPR001460">
    <property type="entry name" value="PCN-bd_Tpept"/>
</dbReference>
<dbReference type="InterPro" id="IPR012338">
    <property type="entry name" value="Beta-lactam/transpept-like"/>
</dbReference>
<evidence type="ECO:0000256" key="18">
    <source>
        <dbReference type="SAM" id="Phobius"/>
    </source>
</evidence>
<dbReference type="Pfam" id="PF00905">
    <property type="entry name" value="Transpeptidase"/>
    <property type="match status" value="1"/>
</dbReference>
<dbReference type="GO" id="GO:0008360">
    <property type="term" value="P:regulation of cell shape"/>
    <property type="evidence" value="ECO:0007669"/>
    <property type="project" value="UniProtKB-KW"/>
</dbReference>
<evidence type="ECO:0000256" key="13">
    <source>
        <dbReference type="ARBA" id="ARBA00023136"/>
    </source>
</evidence>
<evidence type="ECO:0000259" key="19">
    <source>
        <dbReference type="Pfam" id="PF00905"/>
    </source>
</evidence>
<dbReference type="Gene3D" id="3.40.710.10">
    <property type="entry name" value="DD-peptidase/beta-lactamase superfamily"/>
    <property type="match status" value="1"/>
</dbReference>
<dbReference type="SUPFAM" id="SSF53955">
    <property type="entry name" value="Lysozyme-like"/>
    <property type="match status" value="1"/>
</dbReference>
<dbReference type="InterPro" id="IPR001264">
    <property type="entry name" value="Glyco_trans_51"/>
</dbReference>
<dbReference type="InterPro" id="IPR023346">
    <property type="entry name" value="Lysozyme-like_dom_sf"/>
</dbReference>
<dbReference type="GO" id="GO:0009002">
    <property type="term" value="F:serine-type D-Ala-D-Ala carboxypeptidase activity"/>
    <property type="evidence" value="ECO:0007669"/>
    <property type="project" value="UniProtKB-EC"/>
</dbReference>
<dbReference type="PANTHER" id="PTHR32282:SF32">
    <property type="entry name" value="PENICILLIN-BINDING PROTEIN 2A"/>
    <property type="match status" value="1"/>
</dbReference>
<keyword evidence="10" id="KW-0133">Cell shape</keyword>
<evidence type="ECO:0000256" key="8">
    <source>
        <dbReference type="ARBA" id="ARBA00022692"/>
    </source>
</evidence>
<keyword evidence="22" id="KW-1185">Reference proteome</keyword>
<comment type="caution">
    <text evidence="21">The sequence shown here is derived from an EMBL/GenBank/DDBJ whole genome shotgun (WGS) entry which is preliminary data.</text>
</comment>
<evidence type="ECO:0000256" key="3">
    <source>
        <dbReference type="ARBA" id="ARBA00022475"/>
    </source>
</evidence>
<evidence type="ECO:0000313" key="22">
    <source>
        <dbReference type="Proteomes" id="UP000005990"/>
    </source>
</evidence>
<evidence type="ECO:0000256" key="14">
    <source>
        <dbReference type="ARBA" id="ARBA00023268"/>
    </source>
</evidence>
<evidence type="ECO:0000256" key="11">
    <source>
        <dbReference type="ARBA" id="ARBA00022984"/>
    </source>
</evidence>
<proteinExistence type="inferred from homology"/>
<evidence type="ECO:0000256" key="15">
    <source>
        <dbReference type="ARBA" id="ARBA00023316"/>
    </source>
</evidence>
<evidence type="ECO:0000256" key="1">
    <source>
        <dbReference type="ARBA" id="ARBA00007090"/>
    </source>
</evidence>
<dbReference type="EMBL" id="AENN01000016">
    <property type="protein sequence ID" value="EFR30864.1"/>
    <property type="molecule type" value="Genomic_DNA"/>
</dbReference>
<dbReference type="Pfam" id="PF00912">
    <property type="entry name" value="Transgly"/>
    <property type="match status" value="1"/>
</dbReference>
<dbReference type="GO" id="GO:0030288">
    <property type="term" value="C:outer membrane-bounded periplasmic space"/>
    <property type="evidence" value="ECO:0007669"/>
    <property type="project" value="TreeGrafter"/>
</dbReference>
<keyword evidence="14" id="KW-0511">Multifunctional enzyme</keyword>
<keyword evidence="15" id="KW-0961">Cell wall biogenesis/degradation</keyword>
<evidence type="ECO:0000256" key="7">
    <source>
        <dbReference type="ARBA" id="ARBA00022679"/>
    </source>
</evidence>
<dbReference type="GO" id="GO:0008658">
    <property type="term" value="F:penicillin binding"/>
    <property type="evidence" value="ECO:0007669"/>
    <property type="project" value="InterPro"/>
</dbReference>
<keyword evidence="7" id="KW-0808">Transferase</keyword>
<dbReference type="Gene3D" id="1.10.3810.10">
    <property type="entry name" value="Biosynthetic peptidoglycan transglycosylase-like"/>
    <property type="match status" value="1"/>
</dbReference>
<evidence type="ECO:0000313" key="21">
    <source>
        <dbReference type="EMBL" id="EFR30864.1"/>
    </source>
</evidence>
<keyword evidence="8 18" id="KW-0812">Transmembrane</keyword>
<dbReference type="NCBIfam" id="TIGR02074">
    <property type="entry name" value="PBP_1a_fam"/>
    <property type="match status" value="1"/>
</dbReference>
<gene>
    <name evidence="21" type="ORF">HMPREF9257_1685</name>
</gene>
<keyword evidence="6" id="KW-0328">Glycosyltransferase</keyword>
<organism evidence="21 22">
    <name type="scientific">Eremococcus coleocola ACS-139-V-Col8</name>
    <dbReference type="NCBI Taxonomy" id="908337"/>
    <lineage>
        <taxon>Bacteria</taxon>
        <taxon>Bacillati</taxon>
        <taxon>Bacillota</taxon>
        <taxon>Bacilli</taxon>
        <taxon>Lactobacillales</taxon>
        <taxon>Aerococcaceae</taxon>
        <taxon>Eremococcus</taxon>
    </lineage>
</organism>
<evidence type="ECO:0000256" key="9">
    <source>
        <dbReference type="ARBA" id="ARBA00022801"/>
    </source>
</evidence>
<feature type="domain" description="Penicillin-binding protein transpeptidase" evidence="19">
    <location>
        <begin position="349"/>
        <end position="608"/>
    </location>
</feature>